<dbReference type="Proteomes" id="UP001056649">
    <property type="component" value="Chromosome"/>
</dbReference>
<gene>
    <name evidence="1" type="ORF">L0Y14_12110</name>
</gene>
<keyword evidence="2" id="KW-1185">Reference proteome</keyword>
<sequence length="152" mass="17340">MDQDAYRRTYRELNDRFCAFEKSVLSSKCRCTRSSKIHLAEREGVHCESDQFQTICIEFLETLRHHARFALKLNDEAAALPHGKAMRLQVGGLRGVFSSLNPEREIPDPIADIETLLREAIGSYGSIDKLPFQNLIQQVSAYKGRPSLRSTR</sequence>
<organism evidence="1 2">
    <name type="scientific">Candidatus Endoriftia persephonae</name>
    <dbReference type="NCBI Taxonomy" id="393765"/>
    <lineage>
        <taxon>Bacteria</taxon>
        <taxon>Pseudomonadati</taxon>
        <taxon>Pseudomonadota</taxon>
        <taxon>Gammaproteobacteria</taxon>
        <taxon>Chromatiales</taxon>
        <taxon>Sedimenticolaceae</taxon>
        <taxon>Candidatus Endoriftia</taxon>
    </lineage>
</organism>
<evidence type="ECO:0000313" key="1">
    <source>
        <dbReference type="EMBL" id="USF86874.1"/>
    </source>
</evidence>
<dbReference type="KEGG" id="eps:L0Y14_12110"/>
<dbReference type="AlphaFoldDB" id="A0A9J6ZVV1"/>
<protein>
    <submittedName>
        <fullName evidence="1">Uncharacterized protein</fullName>
    </submittedName>
</protein>
<dbReference type="EMBL" id="CP090569">
    <property type="protein sequence ID" value="USF86874.1"/>
    <property type="molecule type" value="Genomic_DNA"/>
</dbReference>
<accession>A0A9J6ZVV1</accession>
<dbReference type="RefSeq" id="WP_005959734.1">
    <property type="nucleotide sequence ID" value="NZ_CP090569.1"/>
</dbReference>
<reference evidence="1" key="1">
    <citation type="journal article" date="2022" name="Mol. Ecol. Resour.">
        <title>The complete and closed genome of the facultative generalist Candidatus Endoriftia persephone from deep-sea hydrothermal vents.</title>
        <authorList>
            <person name="de Oliveira A.L."/>
            <person name="Srivastava A."/>
            <person name="Espada-Hinojosa S."/>
            <person name="Bright M."/>
        </authorList>
    </citation>
    <scope>NUCLEOTIDE SEQUENCE</scope>
    <source>
        <strain evidence="1">Tica-EPR-9o50.N</strain>
    </source>
</reference>
<name>A0A9J6ZVV1_9GAMM</name>
<evidence type="ECO:0000313" key="2">
    <source>
        <dbReference type="Proteomes" id="UP001056649"/>
    </source>
</evidence>
<proteinExistence type="predicted"/>